<evidence type="ECO:0000256" key="1">
    <source>
        <dbReference type="SAM" id="Coils"/>
    </source>
</evidence>
<dbReference type="Proteomes" id="UP000683360">
    <property type="component" value="Unassembled WGS sequence"/>
</dbReference>
<organism evidence="2 3">
    <name type="scientific">Mytilus edulis</name>
    <name type="common">Blue mussel</name>
    <dbReference type="NCBI Taxonomy" id="6550"/>
    <lineage>
        <taxon>Eukaryota</taxon>
        <taxon>Metazoa</taxon>
        <taxon>Spiralia</taxon>
        <taxon>Lophotrochozoa</taxon>
        <taxon>Mollusca</taxon>
        <taxon>Bivalvia</taxon>
        <taxon>Autobranchia</taxon>
        <taxon>Pteriomorphia</taxon>
        <taxon>Mytilida</taxon>
        <taxon>Mytiloidea</taxon>
        <taxon>Mytilidae</taxon>
        <taxon>Mytilinae</taxon>
        <taxon>Mytilus</taxon>
    </lineage>
</organism>
<keyword evidence="1" id="KW-0175">Coiled coil</keyword>
<reference evidence="2" key="1">
    <citation type="submission" date="2021-03" db="EMBL/GenBank/DDBJ databases">
        <authorList>
            <person name="Bekaert M."/>
        </authorList>
    </citation>
    <scope>NUCLEOTIDE SEQUENCE</scope>
</reference>
<dbReference type="EMBL" id="CAJPWZ010000031">
    <property type="protein sequence ID" value="CAG2184788.1"/>
    <property type="molecule type" value="Genomic_DNA"/>
</dbReference>
<gene>
    <name evidence="2" type="ORF">MEDL_428</name>
</gene>
<evidence type="ECO:0000313" key="2">
    <source>
        <dbReference type="EMBL" id="CAG2184788.1"/>
    </source>
</evidence>
<feature type="coiled-coil region" evidence="1">
    <location>
        <begin position="77"/>
        <end position="132"/>
    </location>
</feature>
<dbReference type="AlphaFoldDB" id="A0A8S3PQ46"/>
<protein>
    <submittedName>
        <fullName evidence="2">Uncharacterized protein</fullName>
    </submittedName>
</protein>
<proteinExistence type="predicted"/>
<name>A0A8S3PQ46_MYTED</name>
<accession>A0A8S3PQ46</accession>
<keyword evidence="3" id="KW-1185">Reference proteome</keyword>
<sequence length="230" mass="26017">MDKIGLYCMQFREYIHDLVDILLKGNEQDKSSSAPFILKEMMQQAQMCLEAAKSTESDFNALTSLLSEVCCAATEAKGLHENKLKEAMKQRKILQNEKDLLEVQKLKIEKENKEVIEQLSKAQLELEKAEGEIPSPMKMMLIETFQKVVIIASTSRCLFSFSELANPFAMTTVVVNRVSDLGIAFMANLGQKETQEDKKEAMKIALINAPEIHSLVKILLRLSKVAYVKR</sequence>
<evidence type="ECO:0000313" key="3">
    <source>
        <dbReference type="Proteomes" id="UP000683360"/>
    </source>
</evidence>
<comment type="caution">
    <text evidence="2">The sequence shown here is derived from an EMBL/GenBank/DDBJ whole genome shotgun (WGS) entry which is preliminary data.</text>
</comment>